<dbReference type="AlphaFoldDB" id="A0A3S5C1W9"/>
<evidence type="ECO:0000313" key="3">
    <source>
        <dbReference type="Proteomes" id="UP000784294"/>
    </source>
</evidence>
<name>A0A3S5C1W9_9PLAT</name>
<keyword evidence="3" id="KW-1185">Reference proteome</keyword>
<proteinExistence type="predicted"/>
<evidence type="ECO:0000313" key="2">
    <source>
        <dbReference type="EMBL" id="VEL30018.1"/>
    </source>
</evidence>
<organism evidence="2 3">
    <name type="scientific">Protopolystoma xenopodis</name>
    <dbReference type="NCBI Taxonomy" id="117903"/>
    <lineage>
        <taxon>Eukaryota</taxon>
        <taxon>Metazoa</taxon>
        <taxon>Spiralia</taxon>
        <taxon>Lophotrochozoa</taxon>
        <taxon>Platyhelminthes</taxon>
        <taxon>Monogenea</taxon>
        <taxon>Polyopisthocotylea</taxon>
        <taxon>Polystomatidea</taxon>
        <taxon>Polystomatidae</taxon>
        <taxon>Protopolystoma</taxon>
    </lineage>
</organism>
<feature type="region of interest" description="Disordered" evidence="1">
    <location>
        <begin position="1"/>
        <end position="49"/>
    </location>
</feature>
<accession>A0A3S5C1W9</accession>
<comment type="caution">
    <text evidence="2">The sequence shown here is derived from an EMBL/GenBank/DDBJ whole genome shotgun (WGS) entry which is preliminary data.</text>
</comment>
<gene>
    <name evidence="2" type="ORF">PXEA_LOCUS23458</name>
</gene>
<dbReference type="EMBL" id="CAAALY010108544">
    <property type="protein sequence ID" value="VEL30018.1"/>
    <property type="molecule type" value="Genomic_DNA"/>
</dbReference>
<evidence type="ECO:0000256" key="1">
    <source>
        <dbReference type="SAM" id="MobiDB-lite"/>
    </source>
</evidence>
<sequence>MHQFPGKTGTSQLTWEEDRVQKGRWYSRSRGHPQADSRGQDMPFSVEGMPPNSAVHASVSLWTTYFSRLQS</sequence>
<reference evidence="2" key="1">
    <citation type="submission" date="2018-11" db="EMBL/GenBank/DDBJ databases">
        <authorList>
            <consortium name="Pathogen Informatics"/>
        </authorList>
    </citation>
    <scope>NUCLEOTIDE SEQUENCE</scope>
</reference>
<protein>
    <submittedName>
        <fullName evidence="2">Uncharacterized protein</fullName>
    </submittedName>
</protein>
<dbReference type="Proteomes" id="UP000784294">
    <property type="component" value="Unassembled WGS sequence"/>
</dbReference>